<dbReference type="Proteomes" id="UP001148125">
    <property type="component" value="Unassembled WGS sequence"/>
</dbReference>
<dbReference type="InterPro" id="IPR025555">
    <property type="entry name" value="YppG"/>
</dbReference>
<name>A0ABT5VBF3_9BACI</name>
<evidence type="ECO:0000256" key="1">
    <source>
        <dbReference type="SAM" id="MobiDB-lite"/>
    </source>
</evidence>
<reference evidence="2" key="1">
    <citation type="submission" date="2024-05" db="EMBL/GenBank/DDBJ databases">
        <title>Alkalihalobacillus sp. strain MEB203 novel alkaliphilic bacterium from Lonar Lake, India.</title>
        <authorList>
            <person name="Joshi A."/>
            <person name="Thite S."/>
            <person name="Mengade P."/>
        </authorList>
    </citation>
    <scope>NUCLEOTIDE SEQUENCE</scope>
    <source>
        <strain evidence="2">MEB 203</strain>
    </source>
</reference>
<dbReference type="RefSeq" id="WP_275117443.1">
    <property type="nucleotide sequence ID" value="NZ_JAOTPO010000003.1"/>
</dbReference>
<comment type="caution">
    <text evidence="2">The sequence shown here is derived from an EMBL/GenBank/DDBJ whole genome shotgun (WGS) entry which is preliminary data.</text>
</comment>
<proteinExistence type="predicted"/>
<dbReference type="Pfam" id="PF14179">
    <property type="entry name" value="YppG"/>
    <property type="match status" value="1"/>
</dbReference>
<feature type="region of interest" description="Disordered" evidence="1">
    <location>
        <begin position="67"/>
        <end position="87"/>
    </location>
</feature>
<evidence type="ECO:0000313" key="3">
    <source>
        <dbReference type="Proteomes" id="UP001148125"/>
    </source>
</evidence>
<evidence type="ECO:0000313" key="2">
    <source>
        <dbReference type="EMBL" id="MDE5412807.1"/>
    </source>
</evidence>
<accession>A0ABT5VBF3</accession>
<sequence length="135" mass="15263">MNFYNDSSFGFQGFPYHQQQPNYVSNQYQNSNPFHGGLYSPEVFPYPSANYNLPLQQNTQQPNIQQSFPVNQGPNHFGPQNPYRPQGPAFFNAFTGPDGKFDISKTFQTVDQVVKTVNQISPLVKSVSSFFTPKA</sequence>
<organism evidence="2 3">
    <name type="scientific">Alkalihalobacterium chitinilyticum</name>
    <dbReference type="NCBI Taxonomy" id="2980103"/>
    <lineage>
        <taxon>Bacteria</taxon>
        <taxon>Bacillati</taxon>
        <taxon>Bacillota</taxon>
        <taxon>Bacilli</taxon>
        <taxon>Bacillales</taxon>
        <taxon>Bacillaceae</taxon>
        <taxon>Alkalihalobacterium</taxon>
    </lineage>
</organism>
<keyword evidence="3" id="KW-1185">Reference proteome</keyword>
<dbReference type="EMBL" id="JAOTPO010000003">
    <property type="protein sequence ID" value="MDE5412807.1"/>
    <property type="molecule type" value="Genomic_DNA"/>
</dbReference>
<gene>
    <name evidence="2" type="ORF">N7Z68_05375</name>
</gene>
<protein>
    <submittedName>
        <fullName evidence="2">YppG family protein</fullName>
    </submittedName>
</protein>